<evidence type="ECO:0000256" key="12">
    <source>
        <dbReference type="ARBA" id="ARBA00022908"/>
    </source>
</evidence>
<sequence length="922" mass="102197">MVFDASKKTFDSLRGSPSNYTSWKLNIEAVAKTHRLWRSIQGRQVEPEYVDAEAPTAAEISAHDDWEDLRDQAAGMLWLCIEPDQQEHIKNVRNSPVRMWDTLENLHQAKTAAPRFASLINLLNVVRADDEPLMKFLARVTKLGGEWRELLPPTLSLNQLAEELQCVTAVRGISDSHETVATNILQNNVDKLTIDAVRTAFYTEDNRPVISGSSPAAMRASYTPSLASPSSSSSRSADEHCDFCNRDGHTEANCFSKQSAAKKAKERTAAKLRTKKEETAKVASRLTSSPCAMLDWIVDTGASRHMTSFRQLFATYKPCTVPVRLADDSVVYAEGVGSVNFRLQNGQEVKLTEVLHVPALRANLFSALFLVRTREFVLRGDLSGMKFTRGNLTLTARYATDDTAILCATVIEPQPIAPAGICALYATQKSTLVYDESLWHRRFAHLGVNRVRGAIEEGLVTGARISSSKPADPICEPCIAGKQHRHISREPRTRATRPLELIHSDLKGPMQVKSPEGYLYWVTFIDDFTEAKAVYYLRRKSETHGAFRQYKEHAEATHPGQRIAYLQNDGGALTYCYNRLPTSLSPSSTPYHGWHNRKPEVGHLRIFGCLAYVLIPKKKRKPLQPKTQLMIFIGYPSGTKGWLFWDSRRRRVIVSSHASFDERVFPGNHWPPANPFGLKPPTHALPGKPDETESHSPPQFDDLPRQGGVPANDAGKSSDSPKSTSTSSQPSPEQPNSPLLPDISSPLLSPLSNLTDLPDSDDEPQGTPPPILPPSRPLAPQEFDNSGKGGLYNMPPGLGRGQRIKNAQQNQKAPWNYRGTWPGGNPPAAHVARAEFCYIAVHEAFELAFETAHETAFATTLGGPKTYAEAMERPKAEAEKWHEAAMQEIAVANRDGCLRDGGVTPRTNSYRQPLGVPSQTEW</sequence>
<dbReference type="GO" id="GO:0006310">
    <property type="term" value="P:DNA recombination"/>
    <property type="evidence" value="ECO:0007669"/>
    <property type="project" value="UniProtKB-KW"/>
</dbReference>
<feature type="compositionally biased region" description="Low complexity" evidence="17">
    <location>
        <begin position="220"/>
        <end position="235"/>
    </location>
</feature>
<dbReference type="InterPro" id="IPR057670">
    <property type="entry name" value="SH3_retrovirus"/>
</dbReference>
<keyword evidence="15" id="KW-0917">Virion maturation</keyword>
<keyword evidence="14" id="KW-0239">DNA-directed DNA polymerase</keyword>
<dbReference type="PANTHER" id="PTHR42648:SF11">
    <property type="entry name" value="TRANSPOSON TY4-P GAG-POL POLYPROTEIN"/>
    <property type="match status" value="1"/>
</dbReference>
<evidence type="ECO:0000256" key="13">
    <source>
        <dbReference type="ARBA" id="ARBA00022918"/>
    </source>
</evidence>
<feature type="compositionally biased region" description="Polar residues" evidence="17">
    <location>
        <begin position="905"/>
        <end position="922"/>
    </location>
</feature>
<dbReference type="GO" id="GO:0015074">
    <property type="term" value="P:DNA integration"/>
    <property type="evidence" value="ECO:0007669"/>
    <property type="project" value="UniProtKB-KW"/>
</dbReference>
<dbReference type="Pfam" id="PF13976">
    <property type="entry name" value="gag_pre-integrs"/>
    <property type="match status" value="1"/>
</dbReference>
<keyword evidence="12" id="KW-0229">DNA integration</keyword>
<evidence type="ECO:0000256" key="2">
    <source>
        <dbReference type="ARBA" id="ARBA00022612"/>
    </source>
</evidence>
<dbReference type="EMBL" id="JACAZH010000006">
    <property type="protein sequence ID" value="KAF7367079.1"/>
    <property type="molecule type" value="Genomic_DNA"/>
</dbReference>
<evidence type="ECO:0000259" key="20">
    <source>
        <dbReference type="Pfam" id="PF25597"/>
    </source>
</evidence>
<dbReference type="GO" id="GO:0046872">
    <property type="term" value="F:metal ion binding"/>
    <property type="evidence" value="ECO:0007669"/>
    <property type="project" value="UniProtKB-KW"/>
</dbReference>
<keyword evidence="4" id="KW-0548">Nucleotidyltransferase</keyword>
<evidence type="ECO:0000313" key="21">
    <source>
        <dbReference type="EMBL" id="KAF7367079.1"/>
    </source>
</evidence>
<organism evidence="21 22">
    <name type="scientific">Mycena sanguinolenta</name>
    <dbReference type="NCBI Taxonomy" id="230812"/>
    <lineage>
        <taxon>Eukaryota</taxon>
        <taxon>Fungi</taxon>
        <taxon>Dikarya</taxon>
        <taxon>Basidiomycota</taxon>
        <taxon>Agaricomycotina</taxon>
        <taxon>Agaricomycetes</taxon>
        <taxon>Agaricomycetidae</taxon>
        <taxon>Agaricales</taxon>
        <taxon>Marasmiineae</taxon>
        <taxon>Mycenaceae</taxon>
        <taxon>Mycena</taxon>
    </lineage>
</organism>
<dbReference type="Pfam" id="PF22936">
    <property type="entry name" value="Pol_BBD"/>
    <property type="match status" value="1"/>
</dbReference>
<evidence type="ECO:0000256" key="10">
    <source>
        <dbReference type="ARBA" id="ARBA00022840"/>
    </source>
</evidence>
<gene>
    <name evidence="21" type="ORF">MSAN_00967300</name>
</gene>
<dbReference type="GO" id="GO:0003887">
    <property type="term" value="F:DNA-directed DNA polymerase activity"/>
    <property type="evidence" value="ECO:0007669"/>
    <property type="project" value="UniProtKB-KW"/>
</dbReference>
<reference evidence="21" key="1">
    <citation type="submission" date="2020-05" db="EMBL/GenBank/DDBJ databases">
        <title>Mycena genomes resolve the evolution of fungal bioluminescence.</title>
        <authorList>
            <person name="Tsai I.J."/>
        </authorList>
    </citation>
    <scope>NUCLEOTIDE SEQUENCE</scope>
    <source>
        <strain evidence="21">160909Yilan</strain>
    </source>
</reference>
<keyword evidence="16" id="KW-0233">DNA recombination</keyword>
<dbReference type="InterPro" id="IPR012337">
    <property type="entry name" value="RNaseH-like_sf"/>
</dbReference>
<feature type="domain" description="Retroviral polymerase SH3-like" evidence="20">
    <location>
        <begin position="609"/>
        <end position="668"/>
    </location>
</feature>
<keyword evidence="8" id="KW-0255">Endonuclease</keyword>
<keyword evidence="3" id="KW-0645">Protease</keyword>
<evidence type="ECO:0000313" key="22">
    <source>
        <dbReference type="Proteomes" id="UP000623467"/>
    </source>
</evidence>
<dbReference type="OrthoDB" id="3243429at2759"/>
<keyword evidence="9" id="KW-0378">Hydrolase</keyword>
<comment type="function">
    <text evidence="1">The aspartyl protease (PR) mediates the proteolytic cleavages of the Gag and Gag-Pol polyproteins after assembly of the VLP.</text>
</comment>
<dbReference type="SUPFAM" id="SSF53098">
    <property type="entry name" value="Ribonuclease H-like"/>
    <property type="match status" value="1"/>
</dbReference>
<protein>
    <submittedName>
        <fullName evidence="21">Integrase catalytic domain-containing protein</fullName>
    </submittedName>
</protein>
<evidence type="ECO:0000259" key="19">
    <source>
        <dbReference type="Pfam" id="PF22936"/>
    </source>
</evidence>
<dbReference type="Gene3D" id="3.30.420.10">
    <property type="entry name" value="Ribonuclease H-like superfamily/Ribonuclease H"/>
    <property type="match status" value="1"/>
</dbReference>
<dbReference type="GO" id="GO:0005524">
    <property type="term" value="F:ATP binding"/>
    <property type="evidence" value="ECO:0007669"/>
    <property type="project" value="UniProtKB-KW"/>
</dbReference>
<keyword evidence="6" id="KW-0479">Metal-binding</keyword>
<evidence type="ECO:0000256" key="14">
    <source>
        <dbReference type="ARBA" id="ARBA00022932"/>
    </source>
</evidence>
<keyword evidence="7" id="KW-0547">Nucleotide-binding</keyword>
<evidence type="ECO:0000256" key="7">
    <source>
        <dbReference type="ARBA" id="ARBA00022741"/>
    </source>
</evidence>
<feature type="region of interest" description="Disordered" evidence="17">
    <location>
        <begin position="900"/>
        <end position="922"/>
    </location>
</feature>
<evidence type="ECO:0000256" key="16">
    <source>
        <dbReference type="ARBA" id="ARBA00023172"/>
    </source>
</evidence>
<evidence type="ECO:0000256" key="1">
    <source>
        <dbReference type="ARBA" id="ARBA00002180"/>
    </source>
</evidence>
<dbReference type="InterPro" id="IPR039537">
    <property type="entry name" value="Retrotran_Ty1/copia-like"/>
</dbReference>
<dbReference type="GO" id="GO:0003964">
    <property type="term" value="F:RNA-directed DNA polymerase activity"/>
    <property type="evidence" value="ECO:0007669"/>
    <property type="project" value="UniProtKB-KW"/>
</dbReference>
<dbReference type="Pfam" id="PF14223">
    <property type="entry name" value="Retrotran_gag_2"/>
    <property type="match status" value="1"/>
</dbReference>
<evidence type="ECO:0000256" key="15">
    <source>
        <dbReference type="ARBA" id="ARBA00023113"/>
    </source>
</evidence>
<keyword evidence="14" id="KW-0808">Transferase</keyword>
<feature type="region of interest" description="Disordered" evidence="17">
    <location>
        <begin position="213"/>
        <end position="240"/>
    </location>
</feature>
<dbReference type="GO" id="GO:0008233">
    <property type="term" value="F:peptidase activity"/>
    <property type="evidence" value="ECO:0007669"/>
    <property type="project" value="UniProtKB-KW"/>
</dbReference>
<evidence type="ECO:0000259" key="18">
    <source>
        <dbReference type="Pfam" id="PF13976"/>
    </source>
</evidence>
<evidence type="ECO:0000256" key="11">
    <source>
        <dbReference type="ARBA" id="ARBA00022842"/>
    </source>
</evidence>
<name>A0A8H6YXL5_9AGAR</name>
<evidence type="ECO:0000256" key="8">
    <source>
        <dbReference type="ARBA" id="ARBA00022759"/>
    </source>
</evidence>
<feature type="region of interest" description="Disordered" evidence="17">
    <location>
        <begin position="671"/>
        <end position="791"/>
    </location>
</feature>
<evidence type="ECO:0000256" key="9">
    <source>
        <dbReference type="ARBA" id="ARBA00022801"/>
    </source>
</evidence>
<dbReference type="GO" id="GO:0004519">
    <property type="term" value="F:endonuclease activity"/>
    <property type="evidence" value="ECO:0007669"/>
    <property type="project" value="UniProtKB-KW"/>
</dbReference>
<dbReference type="PANTHER" id="PTHR42648">
    <property type="entry name" value="TRANSPOSASE, PUTATIVE-RELATED"/>
    <property type="match status" value="1"/>
</dbReference>
<keyword evidence="11" id="KW-0460">Magnesium</keyword>
<dbReference type="GO" id="GO:0006508">
    <property type="term" value="P:proteolysis"/>
    <property type="evidence" value="ECO:0007669"/>
    <property type="project" value="UniProtKB-KW"/>
</dbReference>
<dbReference type="GO" id="GO:0003676">
    <property type="term" value="F:nucleic acid binding"/>
    <property type="evidence" value="ECO:0007669"/>
    <property type="project" value="InterPro"/>
</dbReference>
<dbReference type="InterPro" id="IPR036397">
    <property type="entry name" value="RNaseH_sf"/>
</dbReference>
<feature type="compositionally biased region" description="Pro residues" evidence="17">
    <location>
        <begin position="766"/>
        <end position="777"/>
    </location>
</feature>
<feature type="compositionally biased region" description="Low complexity" evidence="17">
    <location>
        <begin position="717"/>
        <end position="757"/>
    </location>
</feature>
<keyword evidence="2" id="KW-1188">Viral release from host cell</keyword>
<evidence type="ECO:0000256" key="4">
    <source>
        <dbReference type="ARBA" id="ARBA00022695"/>
    </source>
</evidence>
<evidence type="ECO:0000256" key="6">
    <source>
        <dbReference type="ARBA" id="ARBA00022723"/>
    </source>
</evidence>
<feature type="domain" description="Retrovirus-related Pol polyprotein from transposon TNT 1-94-like beta-barrel" evidence="19">
    <location>
        <begin position="296"/>
        <end position="369"/>
    </location>
</feature>
<keyword evidence="22" id="KW-1185">Reference proteome</keyword>
<keyword evidence="5" id="KW-0540">Nuclease</keyword>
<keyword evidence="10" id="KW-0067">ATP-binding</keyword>
<dbReference type="InterPro" id="IPR025724">
    <property type="entry name" value="GAG-pre-integrase_dom"/>
</dbReference>
<dbReference type="Pfam" id="PF25597">
    <property type="entry name" value="SH3_retrovirus"/>
    <property type="match status" value="1"/>
</dbReference>
<dbReference type="AlphaFoldDB" id="A0A8H6YXL5"/>
<keyword evidence="13" id="KW-0695">RNA-directed DNA polymerase</keyword>
<feature type="domain" description="GAG-pre-integrase" evidence="18">
    <location>
        <begin position="437"/>
        <end position="483"/>
    </location>
</feature>
<evidence type="ECO:0000256" key="17">
    <source>
        <dbReference type="SAM" id="MobiDB-lite"/>
    </source>
</evidence>
<evidence type="ECO:0000256" key="5">
    <source>
        <dbReference type="ARBA" id="ARBA00022722"/>
    </source>
</evidence>
<dbReference type="Proteomes" id="UP000623467">
    <property type="component" value="Unassembled WGS sequence"/>
</dbReference>
<dbReference type="InterPro" id="IPR054722">
    <property type="entry name" value="PolX-like_BBD"/>
</dbReference>
<accession>A0A8H6YXL5</accession>
<evidence type="ECO:0000256" key="3">
    <source>
        <dbReference type="ARBA" id="ARBA00022670"/>
    </source>
</evidence>
<proteinExistence type="predicted"/>
<comment type="caution">
    <text evidence="21">The sequence shown here is derived from an EMBL/GenBank/DDBJ whole genome shotgun (WGS) entry which is preliminary data.</text>
</comment>